<feature type="compositionally biased region" description="Polar residues" evidence="15">
    <location>
        <begin position="276"/>
        <end position="288"/>
    </location>
</feature>
<dbReference type="PROSITE" id="PS50199">
    <property type="entry name" value="ZF_RANBP2_2"/>
    <property type="match status" value="1"/>
</dbReference>
<evidence type="ECO:0000259" key="17">
    <source>
        <dbReference type="PROSITE" id="PS51722"/>
    </source>
</evidence>
<dbReference type="CDD" id="cd01887">
    <property type="entry name" value="IF2_eIF5B"/>
    <property type="match status" value="1"/>
</dbReference>
<dbReference type="InterPro" id="IPR036925">
    <property type="entry name" value="TIF_IF2_dom3_sf"/>
</dbReference>
<evidence type="ECO:0000256" key="3">
    <source>
        <dbReference type="ARBA" id="ARBA00022540"/>
    </source>
</evidence>
<evidence type="ECO:0000256" key="9">
    <source>
        <dbReference type="ARBA" id="ARBA00022946"/>
    </source>
</evidence>
<evidence type="ECO:0000256" key="2">
    <source>
        <dbReference type="ARBA" id="ARBA00007733"/>
    </source>
</evidence>
<evidence type="ECO:0000256" key="15">
    <source>
        <dbReference type="SAM" id="MobiDB-lite"/>
    </source>
</evidence>
<comment type="caution">
    <text evidence="18">The sequence shown here is derived from an EMBL/GenBank/DDBJ whole genome shotgun (WGS) entry which is preliminary data.</text>
</comment>
<sequence length="1080" mass="120520">MHRRPLSRRAEWSNSVYRTPSLTALTVRRALRSSTAQWNSSDQSNWNDDGAASNPAQAKPKFGSRWGPKQTTPSAGLSFAEQAMRQTLVANSQPSPPPAPAPSQRNREQPNQQRKPFMRRVGPRDNSQNQERKPSTQEKNPLEARVPGSHMRWSRESPRNRERNSSAQERNPFEERNPGGHMKWSRENPRNQERAAFQAKNPPEEENSSNYMRWPRGTSRNQERNSSTQERNPFEKENSSGYVKRSREGPPYQERNTSVRETNPAFEGDNPFVTGKTPNRFPSQYQSRATRDHPMARDDWKCPQCMAQVFATKKVCPFCKTSRPDDAQPKFRMTRDYNDSPGHTHLKQSRSPSKFQRLGDSVLSELEQDKSKITETTGHDSGESDRSQIKEGAEDFKKNQWSWDMSALEHLENLEAQEQQLPKPMKRRDGRKGRQSESSDGADFDSEDRERLRVERRRQKKEKDAQRAAKKAAALAAPAPLYLPEFISVSNLADVIGVRPAQFVQRMEEMGFEEVTYKDVLDAETAGLVAAEFNYEAIFDSGKADLHAAPELEDTSDLPSRPPVVTIMGHVDHGKTTILDWLRKSSVAASEHGGITQHIGAFSVMMPSGKAITFLDTPGHSAFLEMRRRGADVTDIVVLVVAADDSVKPQTIEAIKHASQAKVPVIVAISKIDKEGTNPDRVKGDLSVHGIHVEDYGGDVQAIGVSGKTGQGMVELEEAIVALSELLDHRAATTCNVEGWVIEASTKSYGRVASALIRRGTLRPGDIIVAGTAWARVRTLRNEAGVSISEATPGMPVEIDGWREQPGAGTEILQAPNEQKAKDVVDYRLERSDTQKMGIDMVAINEARRELLDKRKRENEEEETIDGVEATGPKSVNFVLKGDVDGSVEAVLNSVAAVGNNEVFANIIRSGVGPVSEFDIEHAGSAKGKIISFNQAIEPNIMRIAETQGVEILDHNIIYKLIDDIKSILSEKLPPTITTRVTGEAEIQQVFEITVKGREKTAIAGSRVRNGLINKTRKVRVLRGDEIVYDGTMVSLKNVKKDVIEMRKDTECGIAFENWTDFAPGDHVQCYEEISEKRYL</sequence>
<keyword evidence="5" id="KW-0547">Nucleotide-binding</keyword>
<feature type="domain" description="Tr-type G" evidence="17">
    <location>
        <begin position="560"/>
        <end position="728"/>
    </location>
</feature>
<dbReference type="AlphaFoldDB" id="A0A1V6V766"/>
<dbReference type="FunFam" id="2.40.30.10:FF:000008">
    <property type="entry name" value="Translation initiation factor IF-2"/>
    <property type="match status" value="1"/>
</dbReference>
<keyword evidence="6 14" id="KW-0863">Zinc-finger</keyword>
<dbReference type="GO" id="GO:0005739">
    <property type="term" value="C:mitochondrion"/>
    <property type="evidence" value="ECO:0007669"/>
    <property type="project" value="UniProtKB-SubCell"/>
</dbReference>
<feature type="compositionally biased region" description="Polar residues" evidence="15">
    <location>
        <begin position="218"/>
        <end position="231"/>
    </location>
</feature>
<evidence type="ECO:0000256" key="10">
    <source>
        <dbReference type="ARBA" id="ARBA00023128"/>
    </source>
</evidence>
<feature type="compositionally biased region" description="Basic and acidic residues" evidence="15">
    <location>
        <begin position="367"/>
        <end position="389"/>
    </location>
</feature>
<evidence type="ECO:0000256" key="7">
    <source>
        <dbReference type="ARBA" id="ARBA00022833"/>
    </source>
</evidence>
<dbReference type="InterPro" id="IPR000178">
    <property type="entry name" value="TF_IF2_bacterial-like"/>
</dbReference>
<keyword evidence="7" id="KW-0862">Zinc</keyword>
<feature type="region of interest" description="Disordered" evidence="15">
    <location>
        <begin position="33"/>
        <end position="292"/>
    </location>
</feature>
<keyword evidence="4" id="KW-0479">Metal-binding</keyword>
<comment type="subcellular location">
    <subcellularLocation>
        <location evidence="1">Mitochondrion</location>
    </subcellularLocation>
</comment>
<dbReference type="Gene3D" id="2.40.30.10">
    <property type="entry name" value="Translation factors"/>
    <property type="match status" value="2"/>
</dbReference>
<dbReference type="InterPro" id="IPR006847">
    <property type="entry name" value="IF2_N"/>
</dbReference>
<evidence type="ECO:0000256" key="14">
    <source>
        <dbReference type="PROSITE-ProRule" id="PRU00322"/>
    </source>
</evidence>
<dbReference type="SUPFAM" id="SSF52156">
    <property type="entry name" value="Initiation factor IF2/eIF5b, domain 3"/>
    <property type="match status" value="1"/>
</dbReference>
<feature type="region of interest" description="Disordered" evidence="15">
    <location>
        <begin position="417"/>
        <end position="466"/>
    </location>
</feature>
<dbReference type="InterPro" id="IPR015760">
    <property type="entry name" value="TIF_IF2"/>
</dbReference>
<dbReference type="Proteomes" id="UP000191500">
    <property type="component" value="Unassembled WGS sequence"/>
</dbReference>
<dbReference type="Gene3D" id="3.40.50.300">
    <property type="entry name" value="P-loop containing nucleotide triphosphate hydrolases"/>
    <property type="match status" value="1"/>
</dbReference>
<dbReference type="CDD" id="cd03702">
    <property type="entry name" value="IF2_mtIF2_II"/>
    <property type="match status" value="1"/>
</dbReference>
<dbReference type="InterPro" id="IPR027417">
    <property type="entry name" value="P-loop_NTPase"/>
</dbReference>
<comment type="similarity">
    <text evidence="2">Belongs to the TRAFAC class translation factor GTPase superfamily. Classic translation factor GTPase family. IF-2 subfamily.</text>
</comment>
<dbReference type="InterPro" id="IPR005225">
    <property type="entry name" value="Small_GTP-bd"/>
</dbReference>
<keyword evidence="8" id="KW-0648">Protein biosynthesis</keyword>
<evidence type="ECO:0000313" key="19">
    <source>
        <dbReference type="Proteomes" id="UP000191500"/>
    </source>
</evidence>
<evidence type="ECO:0000313" key="18">
    <source>
        <dbReference type="EMBL" id="OQE46510.1"/>
    </source>
</evidence>
<evidence type="ECO:0000256" key="12">
    <source>
        <dbReference type="ARBA" id="ARBA00025162"/>
    </source>
</evidence>
<dbReference type="Pfam" id="PF00009">
    <property type="entry name" value="GTP_EFTU"/>
    <property type="match status" value="1"/>
</dbReference>
<dbReference type="SUPFAM" id="SSF50447">
    <property type="entry name" value="Translation proteins"/>
    <property type="match status" value="2"/>
</dbReference>
<feature type="domain" description="RanBP2-type" evidence="16">
    <location>
        <begin position="296"/>
        <end position="325"/>
    </location>
</feature>
<dbReference type="PROSITE" id="PS01176">
    <property type="entry name" value="IF2"/>
    <property type="match status" value="1"/>
</dbReference>
<keyword evidence="3" id="KW-0396">Initiation factor</keyword>
<dbReference type="STRING" id="36646.A0A1V6V766"/>
<dbReference type="Pfam" id="PF11987">
    <property type="entry name" value="IF-2"/>
    <property type="match status" value="1"/>
</dbReference>
<dbReference type="PANTHER" id="PTHR43381:SF20">
    <property type="entry name" value="TRANSLATION INITIATION FACTOR IF-2, MITOCHONDRIAL"/>
    <property type="match status" value="1"/>
</dbReference>
<evidence type="ECO:0000256" key="6">
    <source>
        <dbReference type="ARBA" id="ARBA00022771"/>
    </source>
</evidence>
<dbReference type="FunFam" id="3.40.50.10050:FF:000001">
    <property type="entry name" value="Translation initiation factor IF-2"/>
    <property type="match status" value="1"/>
</dbReference>
<gene>
    <name evidence="18" type="ORF">PENCOP_c001G01473</name>
</gene>
<keyword evidence="10" id="KW-0496">Mitochondrion</keyword>
<dbReference type="NCBIfam" id="TIGR00487">
    <property type="entry name" value="IF-2"/>
    <property type="match status" value="1"/>
</dbReference>
<dbReference type="FunFam" id="2.40.30.10:FF:000007">
    <property type="entry name" value="Translation initiation factor IF-2"/>
    <property type="match status" value="1"/>
</dbReference>
<dbReference type="NCBIfam" id="TIGR00231">
    <property type="entry name" value="small_GTP"/>
    <property type="match status" value="1"/>
</dbReference>
<feature type="compositionally biased region" description="Basic and acidic residues" evidence="15">
    <location>
        <begin position="322"/>
        <end position="338"/>
    </location>
</feature>
<dbReference type="Pfam" id="PF04760">
    <property type="entry name" value="IF2_N"/>
    <property type="match status" value="1"/>
</dbReference>
<dbReference type="SUPFAM" id="SSF52540">
    <property type="entry name" value="P-loop containing nucleoside triphosphate hydrolases"/>
    <property type="match status" value="1"/>
</dbReference>
<reference evidence="19" key="1">
    <citation type="journal article" date="2017" name="Nat. Microbiol.">
        <title>Global analysis of biosynthetic gene clusters reveals vast potential of secondary metabolite production in Penicillium species.</title>
        <authorList>
            <person name="Nielsen J.C."/>
            <person name="Grijseels S."/>
            <person name="Prigent S."/>
            <person name="Ji B."/>
            <person name="Dainat J."/>
            <person name="Nielsen K.F."/>
            <person name="Frisvad J.C."/>
            <person name="Workman M."/>
            <person name="Nielsen J."/>
        </authorList>
    </citation>
    <scope>NUCLEOTIDE SEQUENCE [LARGE SCALE GENOMIC DNA]</scope>
    <source>
        <strain evidence="19">IBT 31321</strain>
    </source>
</reference>
<evidence type="ECO:0000256" key="11">
    <source>
        <dbReference type="ARBA" id="ARBA00023134"/>
    </source>
</evidence>
<dbReference type="PANTHER" id="PTHR43381">
    <property type="entry name" value="TRANSLATION INITIATION FACTOR IF-2-RELATED"/>
    <property type="match status" value="1"/>
</dbReference>
<proteinExistence type="inferred from homology"/>
<accession>A0A1V6V766</accession>
<dbReference type="GO" id="GO:0003924">
    <property type="term" value="F:GTPase activity"/>
    <property type="evidence" value="ECO:0007669"/>
    <property type="project" value="InterPro"/>
</dbReference>
<feature type="region of interest" description="Disordered" evidence="15">
    <location>
        <begin position="322"/>
        <end position="389"/>
    </location>
</feature>
<dbReference type="InterPro" id="IPR053905">
    <property type="entry name" value="EF-G-like_DII"/>
</dbReference>
<name>A0A1V6V766_9EURO</name>
<dbReference type="InterPro" id="IPR009000">
    <property type="entry name" value="Transl_B-barrel_sf"/>
</dbReference>
<feature type="compositionally biased region" description="Basic and acidic residues" evidence="15">
    <location>
        <begin position="130"/>
        <end position="142"/>
    </location>
</feature>
<feature type="compositionally biased region" description="Basic and acidic residues" evidence="15">
    <location>
        <begin position="153"/>
        <end position="164"/>
    </location>
</feature>
<dbReference type="PROSITE" id="PS51722">
    <property type="entry name" value="G_TR_2"/>
    <property type="match status" value="1"/>
</dbReference>
<dbReference type="FunFam" id="3.40.50.300:FF:000019">
    <property type="entry name" value="Translation initiation factor IF-2"/>
    <property type="match status" value="1"/>
</dbReference>
<evidence type="ECO:0000256" key="5">
    <source>
        <dbReference type="ARBA" id="ARBA00022741"/>
    </source>
</evidence>
<feature type="compositionally biased region" description="Polar residues" evidence="15">
    <location>
        <begin position="33"/>
        <end position="47"/>
    </location>
</feature>
<dbReference type="InterPro" id="IPR044145">
    <property type="entry name" value="IF2_II"/>
</dbReference>
<dbReference type="EMBL" id="MDDG01000001">
    <property type="protein sequence ID" value="OQE46510.1"/>
    <property type="molecule type" value="Genomic_DNA"/>
</dbReference>
<protein>
    <recommendedName>
        <fullName evidence="13">Translation initiation factor IF-2, mitochondrial</fullName>
    </recommendedName>
</protein>
<dbReference type="InterPro" id="IPR023115">
    <property type="entry name" value="TIF_IF2_dom3"/>
</dbReference>
<dbReference type="Gene3D" id="4.10.1060.10">
    <property type="entry name" value="Zinc finger, RanBP2-type"/>
    <property type="match status" value="1"/>
</dbReference>
<keyword evidence="19" id="KW-1185">Reference proteome</keyword>
<dbReference type="CDD" id="cd03692">
    <property type="entry name" value="mtIF2_IVc"/>
    <property type="match status" value="1"/>
</dbReference>
<dbReference type="Gene3D" id="3.40.50.10050">
    <property type="entry name" value="Translation initiation factor IF- 2, domain 3"/>
    <property type="match status" value="1"/>
</dbReference>
<evidence type="ECO:0000256" key="1">
    <source>
        <dbReference type="ARBA" id="ARBA00004173"/>
    </source>
</evidence>
<keyword evidence="9" id="KW-0809">Transit peptide</keyword>
<dbReference type="InterPro" id="IPR000795">
    <property type="entry name" value="T_Tr_GTP-bd_dom"/>
</dbReference>
<feature type="compositionally biased region" description="Basic and acidic residues" evidence="15">
    <location>
        <begin position="171"/>
        <end position="193"/>
    </location>
</feature>
<keyword evidence="11" id="KW-0342">GTP-binding</keyword>
<dbReference type="HAMAP" id="MF_00100_B">
    <property type="entry name" value="IF_2_B"/>
    <property type="match status" value="1"/>
</dbReference>
<comment type="function">
    <text evidence="12">One of the essential components for the initiation of protein synthesis. Protects formylmethionyl-tRNA from spontaneous hydrolysis and promotes its binding to the 30S ribosomal subunits. Also involved in the hydrolysis of GTP during the formation of the 70S ribosomal complex.</text>
</comment>
<evidence type="ECO:0000259" key="16">
    <source>
        <dbReference type="PROSITE" id="PS50199"/>
    </source>
</evidence>
<dbReference type="GO" id="GO:0003743">
    <property type="term" value="F:translation initiation factor activity"/>
    <property type="evidence" value="ECO:0007669"/>
    <property type="project" value="UniProtKB-KW"/>
</dbReference>
<evidence type="ECO:0000256" key="13">
    <source>
        <dbReference type="ARBA" id="ARBA00044200"/>
    </source>
</evidence>
<evidence type="ECO:0000256" key="8">
    <source>
        <dbReference type="ARBA" id="ARBA00022917"/>
    </source>
</evidence>
<dbReference type="GO" id="GO:0005525">
    <property type="term" value="F:GTP binding"/>
    <property type="evidence" value="ECO:0007669"/>
    <property type="project" value="UniProtKB-KW"/>
</dbReference>
<organism evidence="18 19">
    <name type="scientific">Penicillium coprophilum</name>
    <dbReference type="NCBI Taxonomy" id="36646"/>
    <lineage>
        <taxon>Eukaryota</taxon>
        <taxon>Fungi</taxon>
        <taxon>Dikarya</taxon>
        <taxon>Ascomycota</taxon>
        <taxon>Pezizomycotina</taxon>
        <taxon>Eurotiomycetes</taxon>
        <taxon>Eurotiomycetidae</taxon>
        <taxon>Eurotiales</taxon>
        <taxon>Aspergillaceae</taxon>
        <taxon>Penicillium</taxon>
    </lineage>
</organism>
<dbReference type="GO" id="GO:0008270">
    <property type="term" value="F:zinc ion binding"/>
    <property type="evidence" value="ECO:0007669"/>
    <property type="project" value="UniProtKB-KW"/>
</dbReference>
<dbReference type="Pfam" id="PF22042">
    <property type="entry name" value="EF-G_D2"/>
    <property type="match status" value="1"/>
</dbReference>
<dbReference type="InterPro" id="IPR001876">
    <property type="entry name" value="Znf_RanBP2"/>
</dbReference>
<evidence type="ECO:0000256" key="4">
    <source>
        <dbReference type="ARBA" id="ARBA00022723"/>
    </source>
</evidence>